<dbReference type="InterPro" id="IPR032942">
    <property type="entry name" value="BPI/LBP/Plunc"/>
</dbReference>
<name>A0AAV7K0E2_9METZ</name>
<keyword evidence="4" id="KW-1185">Reference proteome</keyword>
<dbReference type="Gene3D" id="3.15.10.10">
    <property type="entry name" value="Bactericidal permeability-increasing protein, domain 1"/>
    <property type="match status" value="1"/>
</dbReference>
<comment type="caution">
    <text evidence="3">The sequence shown here is derived from an EMBL/GenBank/DDBJ whole genome shotgun (WGS) entry which is preliminary data.</text>
</comment>
<dbReference type="GO" id="GO:0008289">
    <property type="term" value="F:lipid binding"/>
    <property type="evidence" value="ECO:0007669"/>
    <property type="project" value="InterPro"/>
</dbReference>
<dbReference type="GO" id="GO:0005615">
    <property type="term" value="C:extracellular space"/>
    <property type="evidence" value="ECO:0007669"/>
    <property type="project" value="TreeGrafter"/>
</dbReference>
<keyword evidence="1" id="KW-1133">Transmembrane helix</keyword>
<accession>A0AAV7K0E2</accession>
<dbReference type="SMART" id="SM00328">
    <property type="entry name" value="BPI1"/>
    <property type="match status" value="1"/>
</dbReference>
<dbReference type="EMBL" id="JAKMXF010000221">
    <property type="protein sequence ID" value="KAI6654704.1"/>
    <property type="molecule type" value="Genomic_DNA"/>
</dbReference>
<dbReference type="Proteomes" id="UP001165289">
    <property type="component" value="Unassembled WGS sequence"/>
</dbReference>
<gene>
    <name evidence="3" type="ORF">LOD99_2583</name>
</gene>
<evidence type="ECO:0000313" key="3">
    <source>
        <dbReference type="EMBL" id="KAI6654704.1"/>
    </source>
</evidence>
<feature type="domain" description="Lipid-binding serum glycoprotein N-terminal" evidence="2">
    <location>
        <begin position="36"/>
        <end position="262"/>
    </location>
</feature>
<feature type="transmembrane region" description="Helical" evidence="1">
    <location>
        <begin position="6"/>
        <end position="31"/>
    </location>
</feature>
<keyword evidence="1" id="KW-0812">Transmembrane</keyword>
<sequence length="305" mass="33875">MFYSHFIYTCIKINLILGFIILSVFGFLILIPNFRGVVRNAIYEAIITYGTPILSSYLNKIDIPDQVGSVSTMFGTINYGVTNIGLNEVEIQHSYANVDKDGVTLSFCNVSIGGHIDWSFKLSNPPVGNITILEAKGTADAKFSQVKLVSGFNLVSNNGTLALSYHHCKFVIDKVDLEFHKSSLSPILNIFRHFIADILEDFVNNHTCIQIRAAITKKANSKLRTIPIGIDIAEAVKIFIKLFSDTEVGEPPETCKIPHPHSNRRSQLGCKAPPKTLTPTEAPECKDEEESGCSRQKNILPHIYF</sequence>
<dbReference type="PANTHER" id="PTHR10504">
    <property type="entry name" value="BACTERICIDAL PERMEABILITY-INCREASING BPI PROTEIN-RELATED"/>
    <property type="match status" value="1"/>
</dbReference>
<dbReference type="InterPro" id="IPR017942">
    <property type="entry name" value="Lipid-bd_serum_glycop_N"/>
</dbReference>
<dbReference type="SUPFAM" id="SSF55394">
    <property type="entry name" value="Bactericidal permeability-increasing protein, BPI"/>
    <property type="match status" value="1"/>
</dbReference>
<organism evidence="3 4">
    <name type="scientific">Oopsacas minuta</name>
    <dbReference type="NCBI Taxonomy" id="111878"/>
    <lineage>
        <taxon>Eukaryota</taxon>
        <taxon>Metazoa</taxon>
        <taxon>Porifera</taxon>
        <taxon>Hexactinellida</taxon>
        <taxon>Hexasterophora</taxon>
        <taxon>Lyssacinosida</taxon>
        <taxon>Leucopsacidae</taxon>
        <taxon>Oopsacas</taxon>
    </lineage>
</organism>
<proteinExistence type="predicted"/>
<reference evidence="3 4" key="1">
    <citation type="journal article" date="2023" name="BMC Biol.">
        <title>The compact genome of the sponge Oopsacas minuta (Hexactinellida) is lacking key metazoan core genes.</title>
        <authorList>
            <person name="Santini S."/>
            <person name="Schenkelaars Q."/>
            <person name="Jourda C."/>
            <person name="Duchesne M."/>
            <person name="Belahbib H."/>
            <person name="Rocher C."/>
            <person name="Selva M."/>
            <person name="Riesgo A."/>
            <person name="Vervoort M."/>
            <person name="Leys S.P."/>
            <person name="Kodjabachian L."/>
            <person name="Le Bivic A."/>
            <person name="Borchiellini C."/>
            <person name="Claverie J.M."/>
            <person name="Renard E."/>
        </authorList>
    </citation>
    <scope>NUCLEOTIDE SEQUENCE [LARGE SCALE GENOMIC DNA]</scope>
    <source>
        <strain evidence="3">SPO-2</strain>
    </source>
</reference>
<dbReference type="AlphaFoldDB" id="A0AAV7K0E2"/>
<keyword evidence="1" id="KW-0472">Membrane</keyword>
<dbReference type="PANTHER" id="PTHR10504:SF131">
    <property type="entry name" value="BPI2 DOMAIN-CONTAINING PROTEIN"/>
    <property type="match status" value="1"/>
</dbReference>
<dbReference type="InterPro" id="IPR017943">
    <property type="entry name" value="Bactericidal_perm-incr_a/b_dom"/>
</dbReference>
<protein>
    <submittedName>
        <fullName evidence="3">Lipopolysaccharide-binding protein-like</fullName>
    </submittedName>
</protein>
<evidence type="ECO:0000259" key="2">
    <source>
        <dbReference type="SMART" id="SM00328"/>
    </source>
</evidence>
<evidence type="ECO:0000256" key="1">
    <source>
        <dbReference type="SAM" id="Phobius"/>
    </source>
</evidence>
<evidence type="ECO:0000313" key="4">
    <source>
        <dbReference type="Proteomes" id="UP001165289"/>
    </source>
</evidence>